<dbReference type="RefSeq" id="WP_136434972.1">
    <property type="nucleotide sequence ID" value="NZ_SSTJ01000010.1"/>
</dbReference>
<evidence type="ECO:0000256" key="1">
    <source>
        <dbReference type="SAM" id="MobiDB-lite"/>
    </source>
</evidence>
<feature type="transmembrane region" description="Helical" evidence="2">
    <location>
        <begin position="62"/>
        <end position="82"/>
    </location>
</feature>
<keyword evidence="2" id="KW-0472">Membrane</keyword>
<accession>A0A4S4G118</accession>
<gene>
    <name evidence="3" type="ORF">E5986_08200</name>
</gene>
<dbReference type="AlphaFoldDB" id="A0A4S4G118"/>
<keyword evidence="2" id="KW-0812">Transmembrane</keyword>
<reference evidence="3 4" key="1">
    <citation type="submission" date="2019-04" db="EMBL/GenBank/DDBJ databases">
        <title>Microbes associate with the intestines of laboratory mice.</title>
        <authorList>
            <person name="Navarre W."/>
            <person name="Wong E."/>
            <person name="Huang K.C."/>
            <person name="Tropini C."/>
            <person name="Ng K."/>
            <person name="Yu B."/>
        </authorList>
    </citation>
    <scope>NUCLEOTIDE SEQUENCE [LARGE SCALE GENOMIC DNA]</scope>
    <source>
        <strain evidence="3 4">NM80_B27</strain>
    </source>
</reference>
<feature type="compositionally biased region" description="Basic and acidic residues" evidence="1">
    <location>
        <begin position="36"/>
        <end position="45"/>
    </location>
</feature>
<feature type="compositionally biased region" description="Basic residues" evidence="1">
    <location>
        <begin position="1"/>
        <end position="17"/>
    </location>
</feature>
<name>A0A4S4G118_9ACTN</name>
<dbReference type="EMBL" id="SSTJ01000010">
    <property type="protein sequence ID" value="THG36873.1"/>
    <property type="molecule type" value="Genomic_DNA"/>
</dbReference>
<keyword evidence="2" id="KW-1133">Transmembrane helix</keyword>
<organism evidence="3 4">
    <name type="scientific">Adlercreutzia caecimuris</name>
    <dbReference type="NCBI Taxonomy" id="671266"/>
    <lineage>
        <taxon>Bacteria</taxon>
        <taxon>Bacillati</taxon>
        <taxon>Actinomycetota</taxon>
        <taxon>Coriobacteriia</taxon>
        <taxon>Eggerthellales</taxon>
        <taxon>Eggerthellaceae</taxon>
        <taxon>Adlercreutzia</taxon>
    </lineage>
</organism>
<evidence type="ECO:0000256" key="2">
    <source>
        <dbReference type="SAM" id="Phobius"/>
    </source>
</evidence>
<evidence type="ECO:0000313" key="4">
    <source>
        <dbReference type="Proteomes" id="UP000308978"/>
    </source>
</evidence>
<proteinExistence type="predicted"/>
<dbReference type="Proteomes" id="UP000308978">
    <property type="component" value="Unassembled WGS sequence"/>
</dbReference>
<comment type="caution">
    <text evidence="3">The sequence shown here is derived from an EMBL/GenBank/DDBJ whole genome shotgun (WGS) entry which is preliminary data.</text>
</comment>
<sequence>MRLRKQFHPRPTRRKPPRRDESGRAPLKLSKAGARGLKESLDKNSPKTPKYYHIPREPRVRAAEVAMLVLFAVVLIACIWSLTCVHRLGYEAGRGEGWNAGYAAGIEAASGGPGL</sequence>
<feature type="region of interest" description="Disordered" evidence="1">
    <location>
        <begin position="1"/>
        <end position="52"/>
    </location>
</feature>
<protein>
    <submittedName>
        <fullName evidence="3">Uncharacterized protein</fullName>
    </submittedName>
</protein>
<evidence type="ECO:0000313" key="3">
    <source>
        <dbReference type="EMBL" id="THG36873.1"/>
    </source>
</evidence>